<comment type="caution">
    <text evidence="1">The sequence shown here is derived from an EMBL/GenBank/DDBJ whole genome shotgun (WGS) entry which is preliminary data.</text>
</comment>
<feature type="non-terminal residue" evidence="1">
    <location>
        <position position="1"/>
    </location>
</feature>
<protein>
    <submittedName>
        <fullName evidence="1">Uncharacterized protein</fullName>
    </submittedName>
</protein>
<reference evidence="2" key="1">
    <citation type="submission" date="2016-06" db="EMBL/GenBank/DDBJ databases">
        <title>Parallel loss of symbiosis genes in relatives of nitrogen-fixing non-legume Parasponia.</title>
        <authorList>
            <person name="Van Velzen R."/>
            <person name="Holmer R."/>
            <person name="Bu F."/>
            <person name="Rutten L."/>
            <person name="Van Zeijl A."/>
            <person name="Liu W."/>
            <person name="Santuari L."/>
            <person name="Cao Q."/>
            <person name="Sharma T."/>
            <person name="Shen D."/>
            <person name="Roswanjaya Y."/>
            <person name="Wardhani T."/>
            <person name="Kalhor M.S."/>
            <person name="Jansen J."/>
            <person name="Van den Hoogen J."/>
            <person name="Gungor B."/>
            <person name="Hartog M."/>
            <person name="Hontelez J."/>
            <person name="Verver J."/>
            <person name="Yang W.-C."/>
            <person name="Schijlen E."/>
            <person name="Repin R."/>
            <person name="Schilthuizen M."/>
            <person name="Schranz E."/>
            <person name="Heidstra R."/>
            <person name="Miyata K."/>
            <person name="Fedorova E."/>
            <person name="Kohlen W."/>
            <person name="Bisseling T."/>
            <person name="Smit S."/>
            <person name="Geurts R."/>
        </authorList>
    </citation>
    <scope>NUCLEOTIDE SEQUENCE [LARGE SCALE GENOMIC DNA]</scope>
    <source>
        <strain evidence="2">cv. WU1-14</strain>
    </source>
</reference>
<evidence type="ECO:0000313" key="1">
    <source>
        <dbReference type="EMBL" id="PON42885.1"/>
    </source>
</evidence>
<keyword evidence="2" id="KW-1185">Reference proteome</keyword>
<evidence type="ECO:0000313" key="2">
    <source>
        <dbReference type="Proteomes" id="UP000237105"/>
    </source>
</evidence>
<organism evidence="1 2">
    <name type="scientific">Parasponia andersonii</name>
    <name type="common">Sponia andersonii</name>
    <dbReference type="NCBI Taxonomy" id="3476"/>
    <lineage>
        <taxon>Eukaryota</taxon>
        <taxon>Viridiplantae</taxon>
        <taxon>Streptophyta</taxon>
        <taxon>Embryophyta</taxon>
        <taxon>Tracheophyta</taxon>
        <taxon>Spermatophyta</taxon>
        <taxon>Magnoliopsida</taxon>
        <taxon>eudicotyledons</taxon>
        <taxon>Gunneridae</taxon>
        <taxon>Pentapetalae</taxon>
        <taxon>rosids</taxon>
        <taxon>fabids</taxon>
        <taxon>Rosales</taxon>
        <taxon>Cannabaceae</taxon>
        <taxon>Parasponia</taxon>
    </lineage>
</organism>
<dbReference type="OrthoDB" id="10396977at2759"/>
<sequence length="52" mass="5965">DHLDFYKHWVPPASGLLRLKTVTAFKDEDGAGFGAVIRNSNKYVDAFSYWLF</sequence>
<accession>A0A2P5B286</accession>
<dbReference type="EMBL" id="JXTB01000381">
    <property type="protein sequence ID" value="PON42885.1"/>
    <property type="molecule type" value="Genomic_DNA"/>
</dbReference>
<name>A0A2P5B286_PARAD</name>
<dbReference type="AlphaFoldDB" id="A0A2P5B286"/>
<proteinExistence type="predicted"/>
<gene>
    <name evidence="1" type="ORF">PanWU01x14_278630</name>
</gene>
<dbReference type="Proteomes" id="UP000237105">
    <property type="component" value="Unassembled WGS sequence"/>
</dbReference>